<protein>
    <submittedName>
        <fullName evidence="1">Uncharacterized protein</fullName>
    </submittedName>
</protein>
<name>A0A8H2JG96_MYCMU</name>
<evidence type="ECO:0000313" key="1">
    <source>
        <dbReference type="EMBL" id="TLH55522.1"/>
    </source>
</evidence>
<dbReference type="AlphaFoldDB" id="A0A8H2JG96"/>
<dbReference type="EMBL" id="POTL01000001">
    <property type="protein sequence ID" value="TLH55522.1"/>
    <property type="molecule type" value="Genomic_DNA"/>
</dbReference>
<organism evidence="1">
    <name type="scientific">Mycolicibacterium mucogenicum DSM 44124</name>
    <dbReference type="NCBI Taxonomy" id="1226753"/>
    <lineage>
        <taxon>Bacteria</taxon>
        <taxon>Bacillati</taxon>
        <taxon>Actinomycetota</taxon>
        <taxon>Actinomycetes</taxon>
        <taxon>Mycobacteriales</taxon>
        <taxon>Mycobacteriaceae</taxon>
        <taxon>Mycolicibacterium</taxon>
    </lineage>
</organism>
<proteinExistence type="predicted"/>
<sequence>MIRRGGLRKWWLVAGALALVAAVVAAAIVAQRPVGGRPESAPPLATAEQLGLPKQLLLSQSMRKQPVFGWRVTAAELGLPTDSMIHPAGNVGDRGFFLGASGDGWRVVGVNVADGHRLFAPVRLGPNARAASTRCFVNGPAMLLCVWEASGQPRRAWVVNTETGAVMFDGPTELRAYGSGPEPRLSQVGDYVVAAVPDSGVHGVGPHAEPTWFVPGDGLLGDSAGPNSDLQPMKFASQGVFRAPDIVFSVVDGASVKPSAGRDASVGGAIVYAGGFGFSYHDQDGTERVALLDESGRLSAQMAGGLVNTSPDVPIVEDESQLRVVTMSGRQLLEIPKPTLRLYARLIGTTLYVASDKRLRSWQQFDLRTGAKGKACDAEGLSTSYIGSDGAIAILTGEPSPVAYGMDMATCETAWAMPGTSSPDVTVREVWRVNTTLLGRGANDLFSLVPQPK</sequence>
<reference evidence="1" key="1">
    <citation type="submission" date="2018-01" db="EMBL/GenBank/DDBJ databases">
        <title>Comparative genomics of Mycobacterium mucogenicum and Mycobacterium neoaurum clade members emphasizing tRNA and non-coding RNA.</title>
        <authorList>
            <person name="Behra P.R.K."/>
            <person name="Pettersson B.M.F."/>
            <person name="Das S."/>
            <person name="Dasgupta S."/>
            <person name="Kirsebom L.A."/>
        </authorList>
    </citation>
    <scope>NUCLEOTIDE SEQUENCE</scope>
    <source>
        <strain evidence="1">DSM 44124</strain>
    </source>
</reference>
<comment type="caution">
    <text evidence="1">The sequence shown here is derived from an EMBL/GenBank/DDBJ whole genome shotgun (WGS) entry which is preliminary data.</text>
</comment>
<accession>A0A8H2JG96</accession>
<gene>
    <name evidence="1" type="ORF">C1S78_26915</name>
</gene>